<feature type="signal peptide" evidence="2">
    <location>
        <begin position="1"/>
        <end position="19"/>
    </location>
</feature>
<accession>A0ABQ2GTH5</accession>
<evidence type="ECO:0000313" key="4">
    <source>
        <dbReference type="Proteomes" id="UP000661918"/>
    </source>
</evidence>
<proteinExistence type="predicted"/>
<evidence type="ECO:0000313" key="3">
    <source>
        <dbReference type="EMBL" id="GGM11135.1"/>
    </source>
</evidence>
<feature type="compositionally biased region" description="Polar residues" evidence="1">
    <location>
        <begin position="196"/>
        <end position="207"/>
    </location>
</feature>
<evidence type="ECO:0000256" key="1">
    <source>
        <dbReference type="SAM" id="MobiDB-lite"/>
    </source>
</evidence>
<feature type="chain" id="PRO_5047203198" description="DUF2259 domain-containing protein" evidence="2">
    <location>
        <begin position="20"/>
        <end position="260"/>
    </location>
</feature>
<name>A0ABQ2GTH5_9DEIO</name>
<evidence type="ECO:0008006" key="5">
    <source>
        <dbReference type="Google" id="ProtNLM"/>
    </source>
</evidence>
<evidence type="ECO:0000256" key="2">
    <source>
        <dbReference type="SAM" id="SignalP"/>
    </source>
</evidence>
<feature type="region of interest" description="Disordered" evidence="1">
    <location>
        <begin position="186"/>
        <end position="209"/>
    </location>
</feature>
<organism evidence="3 4">
    <name type="scientific">Deinococcus aerophilus</name>
    <dbReference type="NCBI Taxonomy" id="522488"/>
    <lineage>
        <taxon>Bacteria</taxon>
        <taxon>Thermotogati</taxon>
        <taxon>Deinococcota</taxon>
        <taxon>Deinococci</taxon>
        <taxon>Deinococcales</taxon>
        <taxon>Deinococcaceae</taxon>
        <taxon>Deinococcus</taxon>
    </lineage>
</organism>
<sequence>MRKPTFLILTMLLSTPALAWVPQLDESTAKSVIDGAYGRRAPVPTFQTVDLSVKDGQFAAGKDVVKAFEGGSTCVQNWVAAPQDFSAGSRPVSLTLSGQADQLFFQAQDARDSFKNLSAKEALGEEYASKRLPNGELRIDVGVRGLPTEQARSAYLVRLKGKDGQLLAPSRSTYVNDWKPMDIAGNPGPVSATAPAKSTTDGNTTATAAPAKGPFQGTLVYYFQPLKAGLGASDKAELLLRTEADTSCAYSITLDLGSFQ</sequence>
<dbReference type="Proteomes" id="UP000661918">
    <property type="component" value="Unassembled WGS sequence"/>
</dbReference>
<keyword evidence="4" id="KW-1185">Reference proteome</keyword>
<reference evidence="4" key="1">
    <citation type="journal article" date="2019" name="Int. J. Syst. Evol. Microbiol.">
        <title>The Global Catalogue of Microorganisms (GCM) 10K type strain sequencing project: providing services to taxonomists for standard genome sequencing and annotation.</title>
        <authorList>
            <consortium name="The Broad Institute Genomics Platform"/>
            <consortium name="The Broad Institute Genome Sequencing Center for Infectious Disease"/>
            <person name="Wu L."/>
            <person name="Ma J."/>
        </authorList>
    </citation>
    <scope>NUCLEOTIDE SEQUENCE [LARGE SCALE GENOMIC DNA]</scope>
    <source>
        <strain evidence="4">JCM 15443</strain>
    </source>
</reference>
<keyword evidence="2" id="KW-0732">Signal</keyword>
<protein>
    <recommendedName>
        <fullName evidence="5">DUF2259 domain-containing protein</fullName>
    </recommendedName>
</protein>
<comment type="caution">
    <text evidence="3">The sequence shown here is derived from an EMBL/GenBank/DDBJ whole genome shotgun (WGS) entry which is preliminary data.</text>
</comment>
<dbReference type="RefSeq" id="WP_188903930.1">
    <property type="nucleotide sequence ID" value="NZ_BMOM01000014.1"/>
</dbReference>
<gene>
    <name evidence="3" type="ORF">GCM10010841_19570</name>
</gene>
<dbReference type="EMBL" id="BMOM01000014">
    <property type="protein sequence ID" value="GGM11135.1"/>
    <property type="molecule type" value="Genomic_DNA"/>
</dbReference>